<evidence type="ECO:0000259" key="2">
    <source>
        <dbReference type="PROSITE" id="PS51910"/>
    </source>
</evidence>
<feature type="chain" id="PRO_5046945201" description="GH18 domain-containing protein" evidence="1">
    <location>
        <begin position="35"/>
        <end position="323"/>
    </location>
</feature>
<feature type="domain" description="GH18" evidence="2">
    <location>
        <begin position="37"/>
        <end position="323"/>
    </location>
</feature>
<name>A0ABU6R395_9FABA</name>
<dbReference type="SUPFAM" id="SSF51445">
    <property type="entry name" value="(Trans)glycosidases"/>
    <property type="match status" value="1"/>
</dbReference>
<dbReference type="PANTHER" id="PTHR45708:SF31">
    <property type="entry name" value="III ACIDIC ENDOCHITINASE, PUTATIVE-RELATED"/>
    <property type="match status" value="1"/>
</dbReference>
<sequence>MSATRKPPHSSSFLFLAIALSSCLLISFSHLVDCACPNVALYWGQHSDTDEGTLTQVCDSKLYKTIILKELIVRDDASFTLNLANHCGTPENPCSALEEAIKHCQEAGIKVFISIGLDVASPEPPSEDVTLTLAKNLIESFFSNNPFGPLGSVTLDGLDIEEIPDSKHIHWPNLVTFLSDKSIIETKVPISVSPQCVYPDTLLDPVLRTGHVDYLWVEFFGNNPTCIYTKEKPQVFFSAWRTWVSIYYPSITVFLGLTANKDIPSYIDPEIVKNDILPQISTSPNYGGVAIFDAYEDVKNNYTPRLCDDDNDGSFIRTVLARA</sequence>
<dbReference type="Gene3D" id="3.20.20.80">
    <property type="entry name" value="Glycosidases"/>
    <property type="match status" value="1"/>
</dbReference>
<reference evidence="3 4" key="1">
    <citation type="journal article" date="2023" name="Plants (Basel)">
        <title>Bridging the Gap: Combining Genomics and Transcriptomics Approaches to Understand Stylosanthes scabra, an Orphan Legume from the Brazilian Caatinga.</title>
        <authorList>
            <person name="Ferreira-Neto J.R.C."/>
            <person name="da Silva M.D."/>
            <person name="Binneck E."/>
            <person name="de Melo N.F."/>
            <person name="da Silva R.H."/>
            <person name="de Melo A.L.T.M."/>
            <person name="Pandolfi V."/>
            <person name="Bustamante F.O."/>
            <person name="Brasileiro-Vidal A.C."/>
            <person name="Benko-Iseppon A.M."/>
        </authorList>
    </citation>
    <scope>NUCLEOTIDE SEQUENCE [LARGE SCALE GENOMIC DNA]</scope>
    <source>
        <tissue evidence="3">Leaves</tissue>
    </source>
</reference>
<feature type="signal peptide" evidence="1">
    <location>
        <begin position="1"/>
        <end position="34"/>
    </location>
</feature>
<dbReference type="PROSITE" id="PS51910">
    <property type="entry name" value="GH18_2"/>
    <property type="match status" value="1"/>
</dbReference>
<evidence type="ECO:0000256" key="1">
    <source>
        <dbReference type="SAM" id="SignalP"/>
    </source>
</evidence>
<dbReference type="Proteomes" id="UP001341840">
    <property type="component" value="Unassembled WGS sequence"/>
</dbReference>
<dbReference type="PROSITE" id="PS51257">
    <property type="entry name" value="PROKAR_LIPOPROTEIN"/>
    <property type="match status" value="1"/>
</dbReference>
<protein>
    <recommendedName>
        <fullName evidence="2">GH18 domain-containing protein</fullName>
    </recommendedName>
</protein>
<organism evidence="3 4">
    <name type="scientific">Stylosanthes scabra</name>
    <dbReference type="NCBI Taxonomy" id="79078"/>
    <lineage>
        <taxon>Eukaryota</taxon>
        <taxon>Viridiplantae</taxon>
        <taxon>Streptophyta</taxon>
        <taxon>Embryophyta</taxon>
        <taxon>Tracheophyta</taxon>
        <taxon>Spermatophyta</taxon>
        <taxon>Magnoliopsida</taxon>
        <taxon>eudicotyledons</taxon>
        <taxon>Gunneridae</taxon>
        <taxon>Pentapetalae</taxon>
        <taxon>rosids</taxon>
        <taxon>fabids</taxon>
        <taxon>Fabales</taxon>
        <taxon>Fabaceae</taxon>
        <taxon>Papilionoideae</taxon>
        <taxon>50 kb inversion clade</taxon>
        <taxon>dalbergioids sensu lato</taxon>
        <taxon>Dalbergieae</taxon>
        <taxon>Pterocarpus clade</taxon>
        <taxon>Stylosanthes</taxon>
    </lineage>
</organism>
<proteinExistence type="predicted"/>
<evidence type="ECO:0000313" key="4">
    <source>
        <dbReference type="Proteomes" id="UP001341840"/>
    </source>
</evidence>
<comment type="caution">
    <text evidence="3">The sequence shown here is derived from an EMBL/GenBank/DDBJ whole genome shotgun (WGS) entry which is preliminary data.</text>
</comment>
<accession>A0ABU6R395</accession>
<dbReference type="InterPro" id="IPR017853">
    <property type="entry name" value="GH"/>
</dbReference>
<keyword evidence="4" id="KW-1185">Reference proteome</keyword>
<dbReference type="PANTHER" id="PTHR45708">
    <property type="entry name" value="ENDOCHITINASE"/>
    <property type="match status" value="1"/>
</dbReference>
<keyword evidence="1" id="KW-0732">Signal</keyword>
<dbReference type="EMBL" id="JASCZI010030211">
    <property type="protein sequence ID" value="MED6118273.1"/>
    <property type="molecule type" value="Genomic_DNA"/>
</dbReference>
<dbReference type="InterPro" id="IPR050542">
    <property type="entry name" value="Glycosyl_Hydrlase18_Chitinase"/>
</dbReference>
<dbReference type="InterPro" id="IPR001223">
    <property type="entry name" value="Glyco_hydro18_cat"/>
</dbReference>
<gene>
    <name evidence="3" type="ORF">PIB30_001507</name>
</gene>
<evidence type="ECO:0000313" key="3">
    <source>
        <dbReference type="EMBL" id="MED6118273.1"/>
    </source>
</evidence>